<organism evidence="1 2">
    <name type="scientific">Ascodesmis nigricans</name>
    <dbReference type="NCBI Taxonomy" id="341454"/>
    <lineage>
        <taxon>Eukaryota</taxon>
        <taxon>Fungi</taxon>
        <taxon>Dikarya</taxon>
        <taxon>Ascomycota</taxon>
        <taxon>Pezizomycotina</taxon>
        <taxon>Pezizomycetes</taxon>
        <taxon>Pezizales</taxon>
        <taxon>Ascodesmidaceae</taxon>
        <taxon>Ascodesmis</taxon>
    </lineage>
</organism>
<sequence length="268" mass="30245">MHCYPVHMRSCQPFHMMFQHPAPLAHCPHFTAISPYDIIIFIPGISSTMSNHSTTHGFSDAIAFDYADDSTKNLGFQLPDSDSDIEEDYPDYISLGHPDFLSDSDNESSSPVFTGPCMPEPFRDPRHPTRLKPTEDQFYNCCGCGRRDYCRKLINLGNTLGCRCGHDLGHCEMSIFVNPNAPEPCVSVKTCGTFSMGWVCWACETANIYNHDVIADAMDEMRTWGYATENPEVCVRCERERDGTCPLAYVTYTLDMGSPSGYEFVEWY</sequence>
<gene>
    <name evidence="1" type="ORF">EX30DRAFT_349033</name>
</gene>
<dbReference type="EMBL" id="ML220122">
    <property type="protein sequence ID" value="TGZ80794.1"/>
    <property type="molecule type" value="Genomic_DNA"/>
</dbReference>
<proteinExistence type="predicted"/>
<dbReference type="Proteomes" id="UP000298138">
    <property type="component" value="Unassembled WGS sequence"/>
</dbReference>
<keyword evidence="2" id="KW-1185">Reference proteome</keyword>
<evidence type="ECO:0000313" key="1">
    <source>
        <dbReference type="EMBL" id="TGZ80794.1"/>
    </source>
</evidence>
<dbReference type="InParanoid" id="A0A4S2MW71"/>
<evidence type="ECO:0000313" key="2">
    <source>
        <dbReference type="Proteomes" id="UP000298138"/>
    </source>
</evidence>
<protein>
    <submittedName>
        <fullName evidence="1">Uncharacterized protein</fullName>
    </submittedName>
</protein>
<dbReference type="AlphaFoldDB" id="A0A4S2MW71"/>
<name>A0A4S2MW71_9PEZI</name>
<reference evidence="1 2" key="1">
    <citation type="submission" date="2019-04" db="EMBL/GenBank/DDBJ databases">
        <title>Comparative genomics and transcriptomics to analyze fruiting body development in filamentous ascomycetes.</title>
        <authorList>
            <consortium name="DOE Joint Genome Institute"/>
            <person name="Lutkenhaus R."/>
            <person name="Traeger S."/>
            <person name="Breuer J."/>
            <person name="Kuo A."/>
            <person name="Lipzen A."/>
            <person name="Pangilinan J."/>
            <person name="Dilworth D."/>
            <person name="Sandor L."/>
            <person name="Poggeler S."/>
            <person name="Barry K."/>
            <person name="Grigoriev I.V."/>
            <person name="Nowrousian M."/>
        </authorList>
    </citation>
    <scope>NUCLEOTIDE SEQUENCE [LARGE SCALE GENOMIC DNA]</scope>
    <source>
        <strain evidence="1 2">CBS 389.68</strain>
    </source>
</reference>
<accession>A0A4S2MW71</accession>